<organism evidence="5 6">
    <name type="scientific">Leishmania tarentolae</name>
    <name type="common">Sauroleishmania tarentolae</name>
    <dbReference type="NCBI Taxonomy" id="5689"/>
    <lineage>
        <taxon>Eukaryota</taxon>
        <taxon>Discoba</taxon>
        <taxon>Euglenozoa</taxon>
        <taxon>Kinetoplastea</taxon>
        <taxon>Metakinetoplastina</taxon>
        <taxon>Trypanosomatida</taxon>
        <taxon>Trypanosomatidae</taxon>
        <taxon>Leishmaniinae</taxon>
        <taxon>Leishmania</taxon>
        <taxon>lizard Leishmania</taxon>
    </lineage>
</organism>
<protein>
    <recommendedName>
        <fullName evidence="4">PDEase domain-containing protein</fullName>
    </recommendedName>
</protein>
<dbReference type="Gene3D" id="1.10.1300.10">
    <property type="entry name" value="3'5'-cyclic nucleotide phosphodiesterase, catalytic domain"/>
    <property type="match status" value="1"/>
</dbReference>
<feature type="compositionally biased region" description="Polar residues" evidence="3">
    <location>
        <begin position="369"/>
        <end position="397"/>
    </location>
</feature>
<keyword evidence="2" id="KW-0378">Hydrolase</keyword>
<evidence type="ECO:0000313" key="6">
    <source>
        <dbReference type="Proteomes" id="UP000419144"/>
    </source>
</evidence>
<reference evidence="5" key="1">
    <citation type="submission" date="2019-11" db="EMBL/GenBank/DDBJ databases">
        <title>Leishmania tarentolae CDS.</title>
        <authorList>
            <person name="Goto Y."/>
            <person name="Yamagishi J."/>
        </authorList>
    </citation>
    <scope>NUCLEOTIDE SEQUENCE [LARGE SCALE GENOMIC DNA]</scope>
    <source>
        <strain evidence="5">Parrot Tar II</strain>
    </source>
</reference>
<comment type="caution">
    <text evidence="5">The sequence shown here is derived from an EMBL/GenBank/DDBJ whole genome shotgun (WGS) entry which is preliminary data.</text>
</comment>
<dbReference type="OrthoDB" id="546632at2759"/>
<dbReference type="PANTHER" id="PTHR11347">
    <property type="entry name" value="CYCLIC NUCLEOTIDE PHOSPHODIESTERASE"/>
    <property type="match status" value="1"/>
</dbReference>
<accession>A0A640KD79</accession>
<evidence type="ECO:0000256" key="2">
    <source>
        <dbReference type="ARBA" id="ARBA00022801"/>
    </source>
</evidence>
<feature type="region of interest" description="Disordered" evidence="3">
    <location>
        <begin position="1"/>
        <end position="38"/>
    </location>
</feature>
<evidence type="ECO:0000256" key="1">
    <source>
        <dbReference type="ARBA" id="ARBA00022723"/>
    </source>
</evidence>
<dbReference type="SUPFAM" id="SSF109604">
    <property type="entry name" value="HD-domain/PDEase-like"/>
    <property type="match status" value="1"/>
</dbReference>
<dbReference type="InterPro" id="IPR036971">
    <property type="entry name" value="PDEase_catalytic_dom_sf"/>
</dbReference>
<dbReference type="EMBL" id="BLBS01000022">
    <property type="protein sequence ID" value="GET87656.1"/>
    <property type="molecule type" value="Genomic_DNA"/>
</dbReference>
<dbReference type="Proteomes" id="UP000419144">
    <property type="component" value="Unassembled WGS sequence"/>
</dbReference>
<feature type="region of interest" description="Disordered" evidence="3">
    <location>
        <begin position="199"/>
        <end position="219"/>
    </location>
</feature>
<dbReference type="VEuPathDB" id="TriTrypDB:LtaPh_1711200"/>
<feature type="compositionally biased region" description="Polar residues" evidence="3">
    <location>
        <begin position="12"/>
        <end position="28"/>
    </location>
</feature>
<feature type="domain" description="PDEase" evidence="4">
    <location>
        <begin position="1057"/>
        <end position="1302"/>
    </location>
</feature>
<gene>
    <name evidence="5" type="ORF">LtaPh_1711200</name>
</gene>
<keyword evidence="1" id="KW-0479">Metal-binding</keyword>
<dbReference type="GO" id="GO:0046872">
    <property type="term" value="F:metal ion binding"/>
    <property type="evidence" value="ECO:0007669"/>
    <property type="project" value="UniProtKB-KW"/>
</dbReference>
<evidence type="ECO:0000313" key="5">
    <source>
        <dbReference type="EMBL" id="GET87656.1"/>
    </source>
</evidence>
<feature type="region of interest" description="Disordered" evidence="3">
    <location>
        <begin position="344"/>
        <end position="406"/>
    </location>
</feature>
<evidence type="ECO:0000256" key="3">
    <source>
        <dbReference type="SAM" id="MobiDB-lite"/>
    </source>
</evidence>
<name>A0A640KD79_LEITA</name>
<proteinExistence type="predicted"/>
<keyword evidence="6" id="KW-1185">Reference proteome</keyword>
<dbReference type="GO" id="GO:0007165">
    <property type="term" value="P:signal transduction"/>
    <property type="evidence" value="ECO:0007669"/>
    <property type="project" value="InterPro"/>
</dbReference>
<dbReference type="Pfam" id="PF00233">
    <property type="entry name" value="PDEase_I"/>
    <property type="match status" value="1"/>
</dbReference>
<evidence type="ECO:0000259" key="4">
    <source>
        <dbReference type="Pfam" id="PF00233"/>
    </source>
</evidence>
<sequence>MPGRSGSEAGGHTSSMEPGTPLSATGPTSDGPCSVRRHLFHSSASPSSCVGDVVPTHDQHVLANAVEVAPVGHGGGQPKQSFLPTIVDTSATGEAAAGVSSLRCDCSSPPEPLMTSQSMSSHVQTPNQFSPVIDTRCVQLLQSMQQMLQNNVPTAMLQQWVSTQLVKATAPTTVARPPTAVVVVPSSSVRPLVPTALSASTVGQPTSPCIPPGSRPARRPAPTVSFSGFGYPHRQVQQWQKMSPQGGSPVNCVKVLSERSFTPPDVGRVCNVSSGSVSSALTSAVDGGAVALASAMRSAAPVAVAVVSKSDIEERPSDPSVSFLTGSAMVPSLERGLCSNVDGPLASGAADNGNPAEDHQHFGGDGVLKTTQQHQQHSQYRSLRNQSSNADCSSPTAPSGEMSSATASITGTAIAPPNVILNSTSPSPASSPKLCSVASSLHSATKAAIHATTSQLLAVDQQNISLLLGERFSRHPQNFLRRVATPLVPACSSVPATSAVLGASLGATFSQGKLHCENDRNAAGGTSCLATANTVLERSDAPTGSSVAPPLALPSVTCSPVKVEERGTRTMVESSNRHASFSSEAAPACGSGLTHKLGGIYSSPVMTPPCPVTTIMDASGSCSSDVSSPQSHYSVNDDLGAVPNVAHDRSDAAVAALTPLPLVAASASLHPRTGRTPSEPTTSAEVETKLKLLRQRGLPSSTFSAVTAMHPLTAAAETASADAVELMTNTEVPGVVSISGVETEDAAVLRTSFRRRSFHTSSSLHSGGDSNPLPRRWGGAAAHDGEHYRLPHRGAPLTLPSVSASTTSFAWTQPPLNMSSPAGASETSLSQLAPLPAAVIQGTHQSSVTLRRATSFVSTTSSHLACGGAMGGHGVATFLNLAGQDSFSLHDDVPSFSSSHTTGIHSVGDGMGDNRRRRFSVLHLSRSSVNGGVDPMNGVMPSFVLDDIKGAQRHSGPRFLRSFCRHTPVRATEKVTREALKELDVLFIEGIDHASVPTNVWKLMDAYRFTDSRSFYVTVCLNVLLRYEFVQRFGWNLQKLKRFFEVAATYFRGGNPFHHPVHAVDIVLAAHQWLNEGSTGAALSDDEAMTFLFTAMVQQLAHTGADNRLLGQLKHPYAMLCSYASPQQGATVALVMALLSRPDLHFFPVPFAVTPSTAYASDVTDPAVVKEWTTSRESQMYDMLADLIMATDERNHATLKQHIMRMGEENAGRHGCMCASIHTDSSSQMDTAMRLPYPSPLGNFCLNCCAYITDAHVPDLLKAVLHFIDFAYLFRPYPVYLSGNIAFIAEVYRQSEQEYQLLQRPLADEADGEKVGEEVLRRWSGAQNIGASFSVSAADARAPAVTFATALLTEQHPWRQGVAQASTMTSLQRGADEVVVTTDTPLPLLSGTDTTLPMEATTHPHTASPPLLALDTQQVTRASQDKGAASSNVLETATRAQPLKGVGRDIVLVSLEDLCLPFLEQLAPYMPEAWVAASYANHQRLMKSLPTPEKFDEIVNRLLAMGEATEAEKLEEDMKKECEIEDEAADLLAAEHSFTLPWLLLRPVCPIAAEWTVDKDGLVRRVVREIMRGPEQLLKASDTS</sequence>
<dbReference type="InterPro" id="IPR002073">
    <property type="entry name" value="PDEase_catalytic_dom"/>
</dbReference>
<dbReference type="GO" id="GO:0004114">
    <property type="term" value="F:3',5'-cyclic-nucleotide phosphodiesterase activity"/>
    <property type="evidence" value="ECO:0007669"/>
    <property type="project" value="InterPro"/>
</dbReference>